<name>A0A1X0R2M1_RHIZD</name>
<keyword evidence="1" id="KW-1133">Transmembrane helix</keyword>
<reference evidence="2" key="1">
    <citation type="journal article" date="2016" name="Proc. Natl. Acad. Sci. U.S.A.">
        <title>Lipid metabolic changes in an early divergent fungus govern the establishment of a mutualistic symbiosis with endobacteria.</title>
        <authorList>
            <person name="Lastovetsky O.A."/>
            <person name="Gaspar M.L."/>
            <person name="Mondo S.J."/>
            <person name="LaButti K.M."/>
            <person name="Sandor L."/>
            <person name="Grigoriev I.V."/>
            <person name="Henry S.A."/>
            <person name="Pawlowska T.E."/>
        </authorList>
    </citation>
    <scope>NUCLEOTIDE SEQUENCE [LARGE SCALE GENOMIC DNA]</scope>
    <source>
        <strain evidence="2">ATCC 52814</strain>
    </source>
</reference>
<dbReference type="EMBL" id="KV921927">
    <property type="protein sequence ID" value="ORE06244.1"/>
    <property type="molecule type" value="Genomic_DNA"/>
</dbReference>
<keyword evidence="1" id="KW-0472">Membrane</keyword>
<evidence type="ECO:0000313" key="2">
    <source>
        <dbReference type="EMBL" id="ORE06244.1"/>
    </source>
</evidence>
<gene>
    <name evidence="2" type="ORF">BCV72DRAFT_228562</name>
</gene>
<dbReference type="AlphaFoldDB" id="A0A1X0R2M1"/>
<protein>
    <submittedName>
        <fullName evidence="2">Uncharacterized protein</fullName>
    </submittedName>
</protein>
<evidence type="ECO:0000256" key="1">
    <source>
        <dbReference type="SAM" id="Phobius"/>
    </source>
</evidence>
<dbReference type="VEuPathDB" id="FungiDB:BCV72DRAFT_228562"/>
<accession>A0A1X0R2M1</accession>
<organism evidence="2">
    <name type="scientific">Rhizopus microsporus var. microsporus</name>
    <dbReference type="NCBI Taxonomy" id="86635"/>
    <lineage>
        <taxon>Eukaryota</taxon>
        <taxon>Fungi</taxon>
        <taxon>Fungi incertae sedis</taxon>
        <taxon>Mucoromycota</taxon>
        <taxon>Mucoromycotina</taxon>
        <taxon>Mucoromycetes</taxon>
        <taxon>Mucorales</taxon>
        <taxon>Mucorineae</taxon>
        <taxon>Rhizopodaceae</taxon>
        <taxon>Rhizopus</taxon>
    </lineage>
</organism>
<feature type="transmembrane region" description="Helical" evidence="1">
    <location>
        <begin position="30"/>
        <end position="52"/>
    </location>
</feature>
<keyword evidence="1" id="KW-0812">Transmembrane</keyword>
<dbReference type="Proteomes" id="UP000242414">
    <property type="component" value="Unassembled WGS sequence"/>
</dbReference>
<sequence>MYTRTIEFDIALRRNRKETSGCLFQKADVYVLHFLQFLSNFSIIVSFDIIALHHKISPPMLDVIINLVDMKGMN</sequence>
<proteinExistence type="predicted"/>